<evidence type="ECO:0000313" key="3">
    <source>
        <dbReference type="Proteomes" id="UP001218231"/>
    </source>
</evidence>
<sequence length="143" mass="15246">MQDLENSFGYQLRLLHLEADRRARLALEAFGMTPARVTALLVIAAHTGCTQTALGEALSINRASAMKMVNALEALGLVSREPAADPRAHALTLTAAGSEVLDAMLDALRRADEEMLAPLDPQAQRELFATIRLLAVQAGRGAG</sequence>
<dbReference type="InterPro" id="IPR036388">
    <property type="entry name" value="WH-like_DNA-bd_sf"/>
</dbReference>
<dbReference type="SMART" id="SM00347">
    <property type="entry name" value="HTH_MARR"/>
    <property type="match status" value="1"/>
</dbReference>
<feature type="domain" description="HTH marR-type" evidence="1">
    <location>
        <begin position="5"/>
        <end position="136"/>
    </location>
</feature>
<evidence type="ECO:0000259" key="1">
    <source>
        <dbReference type="PROSITE" id="PS50995"/>
    </source>
</evidence>
<dbReference type="Pfam" id="PF12802">
    <property type="entry name" value="MarR_2"/>
    <property type="match status" value="1"/>
</dbReference>
<evidence type="ECO:0000313" key="2">
    <source>
        <dbReference type="EMBL" id="WCT76608.1"/>
    </source>
</evidence>
<organism evidence="2 3">
    <name type="scientific">Novosphingobium humi</name>
    <dbReference type="NCBI Taxonomy" id="2282397"/>
    <lineage>
        <taxon>Bacteria</taxon>
        <taxon>Pseudomonadati</taxon>
        <taxon>Pseudomonadota</taxon>
        <taxon>Alphaproteobacteria</taxon>
        <taxon>Sphingomonadales</taxon>
        <taxon>Sphingomonadaceae</taxon>
        <taxon>Novosphingobium</taxon>
    </lineage>
</organism>
<dbReference type="PROSITE" id="PS50995">
    <property type="entry name" value="HTH_MARR_2"/>
    <property type="match status" value="1"/>
</dbReference>
<reference evidence="2 3" key="1">
    <citation type="submission" date="2023-02" db="EMBL/GenBank/DDBJ databases">
        <title>Genome sequence of Novosphingobium humi KACC 19094.</title>
        <authorList>
            <person name="Kim S."/>
            <person name="Heo J."/>
            <person name="Kwon S.-W."/>
        </authorList>
    </citation>
    <scope>NUCLEOTIDE SEQUENCE [LARGE SCALE GENOMIC DNA]</scope>
    <source>
        <strain evidence="2 3">KACC 19094</strain>
    </source>
</reference>
<accession>A0ABY7TTR4</accession>
<dbReference type="SUPFAM" id="SSF46785">
    <property type="entry name" value="Winged helix' DNA-binding domain"/>
    <property type="match status" value="1"/>
</dbReference>
<gene>
    <name evidence="2" type="ORF">PQ457_11755</name>
</gene>
<proteinExistence type="predicted"/>
<keyword evidence="3" id="KW-1185">Reference proteome</keyword>
<dbReference type="Gene3D" id="1.10.10.10">
    <property type="entry name" value="Winged helix-like DNA-binding domain superfamily/Winged helix DNA-binding domain"/>
    <property type="match status" value="1"/>
</dbReference>
<dbReference type="InterPro" id="IPR039422">
    <property type="entry name" value="MarR/SlyA-like"/>
</dbReference>
<name>A0ABY7TTR4_9SPHN</name>
<dbReference type="InterPro" id="IPR036390">
    <property type="entry name" value="WH_DNA-bd_sf"/>
</dbReference>
<protein>
    <submittedName>
        <fullName evidence="2">MarR family winged helix-turn-helix transcriptional regulator</fullName>
    </submittedName>
</protein>
<dbReference type="PANTHER" id="PTHR33164">
    <property type="entry name" value="TRANSCRIPTIONAL REGULATOR, MARR FAMILY"/>
    <property type="match status" value="1"/>
</dbReference>
<dbReference type="EMBL" id="CP117417">
    <property type="protein sequence ID" value="WCT76608.1"/>
    <property type="molecule type" value="Genomic_DNA"/>
</dbReference>
<dbReference type="RefSeq" id="WP_273617022.1">
    <property type="nucleotide sequence ID" value="NZ_CP117417.1"/>
</dbReference>
<dbReference type="Proteomes" id="UP001218231">
    <property type="component" value="Chromosome"/>
</dbReference>
<dbReference type="PANTHER" id="PTHR33164:SF57">
    <property type="entry name" value="MARR-FAMILY TRANSCRIPTIONAL REGULATOR"/>
    <property type="match status" value="1"/>
</dbReference>
<dbReference type="InterPro" id="IPR000835">
    <property type="entry name" value="HTH_MarR-typ"/>
</dbReference>